<keyword evidence="1" id="KW-0812">Transmembrane</keyword>
<dbReference type="RefSeq" id="WP_176071913.1">
    <property type="nucleotide sequence ID" value="NZ_JABWMJ010000026.1"/>
</dbReference>
<dbReference type="Proteomes" id="UP000529637">
    <property type="component" value="Unassembled WGS sequence"/>
</dbReference>
<evidence type="ECO:0000313" key="3">
    <source>
        <dbReference type="Proteomes" id="UP000529637"/>
    </source>
</evidence>
<sequence>MSKFGGDPAHDYELTVACGERLTRAASKRPLVKAGLEVLGVERMLRDYATYWHEAQSDQEKHLIWSDYRKNVRDCILRVLGIHWVVGGSIHLVFYDLRFTLLLLVVITILIRNITR</sequence>
<evidence type="ECO:0000313" key="2">
    <source>
        <dbReference type="EMBL" id="NUZ09063.1"/>
    </source>
</evidence>
<keyword evidence="1" id="KW-1133">Transmembrane helix</keyword>
<keyword evidence="1" id="KW-0472">Membrane</keyword>
<name>A0A7Y6TZ92_9BURK</name>
<dbReference type="AlphaFoldDB" id="A0A7Y6TZ92"/>
<proteinExistence type="predicted"/>
<reference evidence="2 3" key="1">
    <citation type="submission" date="2020-06" db="EMBL/GenBank/DDBJ databases">
        <title>Schlegella sp. ID0723 isolated from air conditioner.</title>
        <authorList>
            <person name="Kim D.Y."/>
            <person name="Kim D.-U."/>
        </authorList>
    </citation>
    <scope>NUCLEOTIDE SEQUENCE [LARGE SCALE GENOMIC DNA]</scope>
    <source>
        <strain evidence="2 3">ID0723</strain>
    </source>
</reference>
<organism evidence="2 3">
    <name type="scientific">Piscinibacter koreensis</name>
    <dbReference type="NCBI Taxonomy" id="2742824"/>
    <lineage>
        <taxon>Bacteria</taxon>
        <taxon>Pseudomonadati</taxon>
        <taxon>Pseudomonadota</taxon>
        <taxon>Betaproteobacteria</taxon>
        <taxon>Burkholderiales</taxon>
        <taxon>Sphaerotilaceae</taxon>
        <taxon>Piscinibacter</taxon>
    </lineage>
</organism>
<gene>
    <name evidence="2" type="ORF">HQN59_25315</name>
</gene>
<comment type="caution">
    <text evidence="2">The sequence shown here is derived from an EMBL/GenBank/DDBJ whole genome shotgun (WGS) entry which is preliminary data.</text>
</comment>
<protein>
    <submittedName>
        <fullName evidence="2">Uncharacterized protein</fullName>
    </submittedName>
</protein>
<accession>A0A7Y6TZ92</accession>
<keyword evidence="3" id="KW-1185">Reference proteome</keyword>
<dbReference type="EMBL" id="JABWMJ010000026">
    <property type="protein sequence ID" value="NUZ09063.1"/>
    <property type="molecule type" value="Genomic_DNA"/>
</dbReference>
<feature type="transmembrane region" description="Helical" evidence="1">
    <location>
        <begin position="99"/>
        <end position="115"/>
    </location>
</feature>
<evidence type="ECO:0000256" key="1">
    <source>
        <dbReference type="SAM" id="Phobius"/>
    </source>
</evidence>